<name>A0A3M7B355_HORWE</name>
<dbReference type="AlphaFoldDB" id="A0A3M7B355"/>
<feature type="compositionally biased region" description="Low complexity" evidence="1">
    <location>
        <begin position="65"/>
        <end position="77"/>
    </location>
</feature>
<proteinExistence type="predicted"/>
<dbReference type="EMBL" id="QWIM01000484">
    <property type="protein sequence ID" value="RMY34107.1"/>
    <property type="molecule type" value="Genomic_DNA"/>
</dbReference>
<evidence type="ECO:0000256" key="1">
    <source>
        <dbReference type="SAM" id="MobiDB-lite"/>
    </source>
</evidence>
<feature type="compositionally biased region" description="Polar residues" evidence="1">
    <location>
        <begin position="78"/>
        <end position="89"/>
    </location>
</feature>
<sequence>MGVQQKSITALQRQSLDDIPGLCPVKRTWLPRYIRMSARLRGCCMRRPALYICYNNFSVFKLKASSPPSSTDTDSSSQSHTRLSNCFSR</sequence>
<organism evidence="2 3">
    <name type="scientific">Hortaea werneckii</name>
    <name type="common">Black yeast</name>
    <name type="synonym">Cladosporium werneckii</name>
    <dbReference type="NCBI Taxonomy" id="91943"/>
    <lineage>
        <taxon>Eukaryota</taxon>
        <taxon>Fungi</taxon>
        <taxon>Dikarya</taxon>
        <taxon>Ascomycota</taxon>
        <taxon>Pezizomycotina</taxon>
        <taxon>Dothideomycetes</taxon>
        <taxon>Dothideomycetidae</taxon>
        <taxon>Mycosphaerellales</taxon>
        <taxon>Teratosphaeriaceae</taxon>
        <taxon>Hortaea</taxon>
    </lineage>
</organism>
<protein>
    <submittedName>
        <fullName evidence="2">Uncharacterized protein</fullName>
    </submittedName>
</protein>
<feature type="region of interest" description="Disordered" evidence="1">
    <location>
        <begin position="64"/>
        <end position="89"/>
    </location>
</feature>
<evidence type="ECO:0000313" key="3">
    <source>
        <dbReference type="Proteomes" id="UP000276864"/>
    </source>
</evidence>
<reference evidence="2 3" key="1">
    <citation type="journal article" date="2018" name="BMC Genomics">
        <title>Genomic evidence for intraspecific hybridization in a clonal and extremely halotolerant yeast.</title>
        <authorList>
            <person name="Gostincar C."/>
            <person name="Stajich J.E."/>
            <person name="Zupancic J."/>
            <person name="Zalar P."/>
            <person name="Gunde-Cimerman N."/>
        </authorList>
    </citation>
    <scope>NUCLEOTIDE SEQUENCE [LARGE SCALE GENOMIC DNA]</scope>
    <source>
        <strain evidence="2 3">EXF-6651</strain>
    </source>
</reference>
<gene>
    <name evidence="2" type="ORF">D0866_05477</name>
</gene>
<dbReference type="Proteomes" id="UP000276864">
    <property type="component" value="Unassembled WGS sequence"/>
</dbReference>
<evidence type="ECO:0000313" key="2">
    <source>
        <dbReference type="EMBL" id="RMY34107.1"/>
    </source>
</evidence>
<accession>A0A3M7B355</accession>
<comment type="caution">
    <text evidence="2">The sequence shown here is derived from an EMBL/GenBank/DDBJ whole genome shotgun (WGS) entry which is preliminary data.</text>
</comment>